<protein>
    <submittedName>
        <fullName evidence="2">Uncharacterized protein</fullName>
    </submittedName>
</protein>
<feature type="transmembrane region" description="Helical" evidence="1">
    <location>
        <begin position="142"/>
        <end position="162"/>
    </location>
</feature>
<dbReference type="RefSeq" id="WP_008159121.1">
    <property type="nucleotide sequence ID" value="NZ_AGUF01000017.1"/>
</dbReference>
<keyword evidence="3" id="KW-1185">Reference proteome</keyword>
<feature type="transmembrane region" description="Helical" evidence="1">
    <location>
        <begin position="74"/>
        <end position="95"/>
    </location>
</feature>
<evidence type="ECO:0000313" key="2">
    <source>
        <dbReference type="EMBL" id="EHK67684.1"/>
    </source>
</evidence>
<feature type="transmembrane region" description="Helical" evidence="1">
    <location>
        <begin position="21"/>
        <end position="42"/>
    </location>
</feature>
<accession>H0F227</accession>
<gene>
    <name evidence="2" type="ORF">KYC_04067</name>
</gene>
<dbReference type="EMBL" id="AGUF01000017">
    <property type="protein sequence ID" value="EHK67684.1"/>
    <property type="molecule type" value="Genomic_DNA"/>
</dbReference>
<proteinExistence type="predicted"/>
<organism evidence="2 3">
    <name type="scientific">Achromobacter arsenitoxydans SY8</name>
    <dbReference type="NCBI Taxonomy" id="477184"/>
    <lineage>
        <taxon>Bacteria</taxon>
        <taxon>Pseudomonadati</taxon>
        <taxon>Pseudomonadota</taxon>
        <taxon>Betaproteobacteria</taxon>
        <taxon>Burkholderiales</taxon>
        <taxon>Alcaligenaceae</taxon>
        <taxon>Achromobacter</taxon>
    </lineage>
</organism>
<sequence>MQYISSLLQTFYLARSILGRVIRWATYLTVFLIGLCVFGPFLSSAAFQSLIDHTAADPLLRHVLDPGDWIIDQLVRHSAVLFAVWAFAFGVYGKFKDTVADLNACLGYASILTRGIGTFLFTMFMLLAGIGMYPVLAGREAWIGFSIVMLAFCGFGVPGLFFSWYNKVGFTPHRLLDAVAPYAAVLCAVLAVLAIVYGAVADLLGLVLFLLKNG</sequence>
<evidence type="ECO:0000256" key="1">
    <source>
        <dbReference type="SAM" id="Phobius"/>
    </source>
</evidence>
<name>H0F227_9BURK</name>
<dbReference type="Proteomes" id="UP000003113">
    <property type="component" value="Unassembled WGS sequence"/>
</dbReference>
<keyword evidence="1" id="KW-0472">Membrane</keyword>
<keyword evidence="1" id="KW-1133">Transmembrane helix</keyword>
<keyword evidence="1" id="KW-0812">Transmembrane</keyword>
<dbReference type="OrthoDB" id="8684908at2"/>
<dbReference type="AlphaFoldDB" id="H0F227"/>
<evidence type="ECO:0000313" key="3">
    <source>
        <dbReference type="Proteomes" id="UP000003113"/>
    </source>
</evidence>
<feature type="transmembrane region" description="Helical" evidence="1">
    <location>
        <begin position="183"/>
        <end position="211"/>
    </location>
</feature>
<reference evidence="2 3" key="1">
    <citation type="journal article" date="2012" name="J. Bacteriol.">
        <title>Genome sequence of the highly efficient arsenite-oxidizing bacterium Achromobacter arsenitoxydans SY8.</title>
        <authorList>
            <person name="Li X."/>
            <person name="Hu Y."/>
            <person name="Gong J."/>
            <person name="Lin Y."/>
            <person name="Johnstone L."/>
            <person name="Rensing C."/>
            <person name="Wang G."/>
        </authorList>
    </citation>
    <scope>NUCLEOTIDE SEQUENCE [LARGE SCALE GENOMIC DNA]</scope>
    <source>
        <strain evidence="2 3">SY8</strain>
    </source>
</reference>
<comment type="caution">
    <text evidence="2">The sequence shown here is derived from an EMBL/GenBank/DDBJ whole genome shotgun (WGS) entry which is preliminary data.</text>
</comment>
<feature type="transmembrane region" description="Helical" evidence="1">
    <location>
        <begin position="116"/>
        <end position="136"/>
    </location>
</feature>